<reference evidence="9" key="1">
    <citation type="submission" date="2011-01" db="EMBL/GenBank/DDBJ databases">
        <title>Complete sequence of chromosome of Acidobacterium sp. MP5ACTX9.</title>
        <authorList>
            <consortium name="US DOE Joint Genome Institute"/>
            <person name="Lucas S."/>
            <person name="Copeland A."/>
            <person name="Lapidus A."/>
            <person name="Cheng J.-F."/>
            <person name="Goodwin L."/>
            <person name="Pitluck S."/>
            <person name="Teshima H."/>
            <person name="Detter J.C."/>
            <person name="Han C."/>
            <person name="Tapia R."/>
            <person name="Land M."/>
            <person name="Hauser L."/>
            <person name="Kyrpides N."/>
            <person name="Ivanova N."/>
            <person name="Ovchinnikova G."/>
            <person name="Pagani I."/>
            <person name="Rawat S.R."/>
            <person name="Mannisto M."/>
            <person name="Haggblom M.M."/>
            <person name="Woyke T."/>
        </authorList>
    </citation>
    <scope>NUCLEOTIDE SEQUENCE [LARGE SCALE GENOMIC DNA]</scope>
    <source>
        <strain evidence="9">MP5ACTX9</strain>
    </source>
</reference>
<keyword evidence="5" id="KW-0804">Transcription</keyword>
<dbReference type="Proteomes" id="UP000000343">
    <property type="component" value="Chromosome"/>
</dbReference>
<dbReference type="PANTHER" id="PTHR43133:SF8">
    <property type="entry name" value="RNA POLYMERASE SIGMA FACTOR HI_1459-RELATED"/>
    <property type="match status" value="1"/>
</dbReference>
<dbReference type="STRING" id="1198114.AciX9_2500"/>
<dbReference type="SUPFAM" id="SSF88659">
    <property type="entry name" value="Sigma3 and sigma4 domains of RNA polymerase sigma factors"/>
    <property type="match status" value="1"/>
</dbReference>
<dbReference type="InterPro" id="IPR013249">
    <property type="entry name" value="RNA_pol_sigma70_r4_t2"/>
</dbReference>
<evidence type="ECO:0000259" key="7">
    <source>
        <dbReference type="Pfam" id="PF08281"/>
    </source>
</evidence>
<keyword evidence="4" id="KW-0238">DNA-binding</keyword>
<comment type="similarity">
    <text evidence="1">Belongs to the sigma-70 factor family. ECF subfamily.</text>
</comment>
<dbReference type="NCBIfam" id="TIGR02937">
    <property type="entry name" value="sigma70-ECF"/>
    <property type="match status" value="1"/>
</dbReference>
<dbReference type="CDD" id="cd06171">
    <property type="entry name" value="Sigma70_r4"/>
    <property type="match status" value="1"/>
</dbReference>
<dbReference type="eggNOG" id="COG1595">
    <property type="taxonomic scope" value="Bacteria"/>
</dbReference>
<dbReference type="InterPro" id="IPR013325">
    <property type="entry name" value="RNA_pol_sigma_r2"/>
</dbReference>
<dbReference type="InterPro" id="IPR036388">
    <property type="entry name" value="WH-like_DNA-bd_sf"/>
</dbReference>
<dbReference type="InterPro" id="IPR013324">
    <property type="entry name" value="RNA_pol_sigma_r3/r4-like"/>
</dbReference>
<dbReference type="InterPro" id="IPR039425">
    <property type="entry name" value="RNA_pol_sigma-70-like"/>
</dbReference>
<sequence length="201" mass="22601">MFAKASLMSDSSILSSGICVGERGSVISELDDIDGLVRVYRPRLLRYVAFSINDQDLAESITQDCLLKAFNARGSFRGDCSVSTWLFGIANNLIRDNLRTKKFQFWRKARATALDVTEMASFLPSHASSAEARVLAEERLRQVRDVVEELSVNQRRVFMLRFTEELDLDEISEITGMPINTVKTHLHRAISAIRTKLGGTK</sequence>
<dbReference type="Gene3D" id="1.10.1740.10">
    <property type="match status" value="1"/>
</dbReference>
<dbReference type="PANTHER" id="PTHR43133">
    <property type="entry name" value="RNA POLYMERASE ECF-TYPE SIGMA FACTO"/>
    <property type="match status" value="1"/>
</dbReference>
<keyword evidence="9" id="KW-1185">Reference proteome</keyword>
<dbReference type="EMBL" id="CP002480">
    <property type="protein sequence ID" value="ADW69532.1"/>
    <property type="molecule type" value="Genomic_DNA"/>
</dbReference>
<evidence type="ECO:0000256" key="5">
    <source>
        <dbReference type="ARBA" id="ARBA00023163"/>
    </source>
</evidence>
<dbReference type="GO" id="GO:0016987">
    <property type="term" value="F:sigma factor activity"/>
    <property type="evidence" value="ECO:0007669"/>
    <property type="project" value="UniProtKB-KW"/>
</dbReference>
<dbReference type="AlphaFoldDB" id="E8WVK3"/>
<dbReference type="SUPFAM" id="SSF88946">
    <property type="entry name" value="Sigma2 domain of RNA polymerase sigma factors"/>
    <property type="match status" value="1"/>
</dbReference>
<evidence type="ECO:0000313" key="9">
    <source>
        <dbReference type="Proteomes" id="UP000000343"/>
    </source>
</evidence>
<feature type="domain" description="RNA polymerase sigma-70 region 2" evidence="6">
    <location>
        <begin position="36"/>
        <end position="102"/>
    </location>
</feature>
<evidence type="ECO:0000256" key="1">
    <source>
        <dbReference type="ARBA" id="ARBA00010641"/>
    </source>
</evidence>
<keyword evidence="3" id="KW-0731">Sigma factor</keyword>
<dbReference type="KEGG" id="acm:AciX9_2500"/>
<proteinExistence type="inferred from homology"/>
<dbReference type="HOGENOM" id="CLU_047691_3_0_0"/>
<organism evidence="9">
    <name type="scientific">Granulicella tundricola (strain ATCC BAA-1859 / DSM 23138 / MP5ACTX9)</name>
    <dbReference type="NCBI Taxonomy" id="1198114"/>
    <lineage>
        <taxon>Bacteria</taxon>
        <taxon>Pseudomonadati</taxon>
        <taxon>Acidobacteriota</taxon>
        <taxon>Terriglobia</taxon>
        <taxon>Terriglobales</taxon>
        <taxon>Acidobacteriaceae</taxon>
        <taxon>Granulicella</taxon>
    </lineage>
</organism>
<name>E8WVK3_GRATM</name>
<dbReference type="Pfam" id="PF08281">
    <property type="entry name" value="Sigma70_r4_2"/>
    <property type="match status" value="1"/>
</dbReference>
<gene>
    <name evidence="8" type="ordered locus">AciX9_2500</name>
</gene>
<evidence type="ECO:0000313" key="8">
    <source>
        <dbReference type="EMBL" id="ADW69532.1"/>
    </source>
</evidence>
<dbReference type="Gene3D" id="1.10.10.10">
    <property type="entry name" value="Winged helix-like DNA-binding domain superfamily/Winged helix DNA-binding domain"/>
    <property type="match status" value="1"/>
</dbReference>
<dbReference type="Pfam" id="PF04542">
    <property type="entry name" value="Sigma70_r2"/>
    <property type="match status" value="1"/>
</dbReference>
<protein>
    <submittedName>
        <fullName evidence="8">RNA polymerase, sigma-24 subunit, ECF subfamily</fullName>
    </submittedName>
</protein>
<evidence type="ECO:0000259" key="6">
    <source>
        <dbReference type="Pfam" id="PF04542"/>
    </source>
</evidence>
<dbReference type="InterPro" id="IPR007627">
    <property type="entry name" value="RNA_pol_sigma70_r2"/>
</dbReference>
<dbReference type="GO" id="GO:0003677">
    <property type="term" value="F:DNA binding"/>
    <property type="evidence" value="ECO:0007669"/>
    <property type="project" value="UniProtKB-KW"/>
</dbReference>
<dbReference type="PaxDb" id="1198114-AciX9_2500"/>
<feature type="domain" description="RNA polymerase sigma factor 70 region 4 type 2" evidence="7">
    <location>
        <begin position="141"/>
        <end position="191"/>
    </location>
</feature>
<evidence type="ECO:0000256" key="4">
    <source>
        <dbReference type="ARBA" id="ARBA00023125"/>
    </source>
</evidence>
<dbReference type="InterPro" id="IPR014284">
    <property type="entry name" value="RNA_pol_sigma-70_dom"/>
</dbReference>
<keyword evidence="2" id="KW-0805">Transcription regulation</keyword>
<accession>E8WVK3</accession>
<evidence type="ECO:0000256" key="2">
    <source>
        <dbReference type="ARBA" id="ARBA00023015"/>
    </source>
</evidence>
<evidence type="ECO:0000256" key="3">
    <source>
        <dbReference type="ARBA" id="ARBA00023082"/>
    </source>
</evidence>
<dbReference type="GO" id="GO:0006352">
    <property type="term" value="P:DNA-templated transcription initiation"/>
    <property type="evidence" value="ECO:0007669"/>
    <property type="project" value="InterPro"/>
</dbReference>